<gene>
    <name evidence="2" type="ORF">FQA47_007661</name>
</gene>
<evidence type="ECO:0000313" key="3">
    <source>
        <dbReference type="Proteomes" id="UP000646548"/>
    </source>
</evidence>
<dbReference type="Proteomes" id="UP000646548">
    <property type="component" value="Unassembled WGS sequence"/>
</dbReference>
<keyword evidence="1" id="KW-0472">Membrane</keyword>
<evidence type="ECO:0000313" key="2">
    <source>
        <dbReference type="EMBL" id="KAF6722066.1"/>
    </source>
</evidence>
<organism evidence="2 3">
    <name type="scientific">Oryzias melastigma</name>
    <name type="common">Marine medaka</name>
    <dbReference type="NCBI Taxonomy" id="30732"/>
    <lineage>
        <taxon>Eukaryota</taxon>
        <taxon>Metazoa</taxon>
        <taxon>Chordata</taxon>
        <taxon>Craniata</taxon>
        <taxon>Vertebrata</taxon>
        <taxon>Euteleostomi</taxon>
        <taxon>Actinopterygii</taxon>
        <taxon>Neopterygii</taxon>
        <taxon>Teleostei</taxon>
        <taxon>Neoteleostei</taxon>
        <taxon>Acanthomorphata</taxon>
        <taxon>Ovalentaria</taxon>
        <taxon>Atherinomorphae</taxon>
        <taxon>Beloniformes</taxon>
        <taxon>Adrianichthyidae</taxon>
        <taxon>Oryziinae</taxon>
        <taxon>Oryzias</taxon>
    </lineage>
</organism>
<protein>
    <submittedName>
        <fullName evidence="2">Uncharacterized protein</fullName>
    </submittedName>
</protein>
<sequence length="246" mass="27519">MDVTCFSSADPAARNATRLYDGDVETGDLWFRDDLSTPLPACSSVSYNASPCMVCVDQIIHAVCRNLTEGVRMVMEGVGVNVQISESGCPEPPPVDHSRDRIGIYISIILFLFLLVAVFFQCWRSKKRHSNRPSAWKLKTSKECGVQIPPPDNPFIQTSDQAVSDYCQLRLHACKDVKFSNFTSYEYEGKDKDSLQFSFIVEFVEHSGGENSLKAGSYQEHTSVLFVFLQCCNSLSEDVLILCCRV</sequence>
<keyword evidence="1" id="KW-1133">Transmembrane helix</keyword>
<keyword evidence="1" id="KW-0812">Transmembrane</keyword>
<accession>A0A834C8T2</accession>
<comment type="caution">
    <text evidence="2">The sequence shown here is derived from an EMBL/GenBank/DDBJ whole genome shotgun (WGS) entry which is preliminary data.</text>
</comment>
<name>A0A834C8T2_ORYME</name>
<dbReference type="AlphaFoldDB" id="A0A834C8T2"/>
<feature type="transmembrane region" description="Helical" evidence="1">
    <location>
        <begin position="102"/>
        <end position="123"/>
    </location>
</feature>
<dbReference type="EMBL" id="WKFB01000471">
    <property type="protein sequence ID" value="KAF6722066.1"/>
    <property type="molecule type" value="Genomic_DNA"/>
</dbReference>
<reference evidence="2" key="1">
    <citation type="journal article" name="BMC Genomics">
        <title>Long-read sequencing and de novo genome assembly of marine medaka (Oryzias melastigma).</title>
        <authorList>
            <person name="Liang P."/>
            <person name="Saqib H.S.A."/>
            <person name="Ni X."/>
            <person name="Shen Y."/>
        </authorList>
    </citation>
    <scope>NUCLEOTIDE SEQUENCE</scope>
    <source>
        <strain evidence="2">Bigg-433</strain>
    </source>
</reference>
<evidence type="ECO:0000256" key="1">
    <source>
        <dbReference type="SAM" id="Phobius"/>
    </source>
</evidence>
<proteinExistence type="predicted"/>